<keyword evidence="2 4" id="KW-0560">Oxidoreductase</keyword>
<dbReference type="Pfam" id="PF00171">
    <property type="entry name" value="Aldedh"/>
    <property type="match status" value="1"/>
</dbReference>
<dbReference type="InterPro" id="IPR016162">
    <property type="entry name" value="Ald_DH_N"/>
</dbReference>
<sequence>MDLKETPKENYGMYDTDEDYHPMLIAGLPAHSDATIDVNNPFTGMLLGRVPQSRPEHARQAFEAAARIRPRLTRRERTDILLATASAIKRDQGRFARLITAETGLCLKDSLHETARACDVWSFAAHMLIQSDGEIYPSDIGATPHERRIFSMRTPLAGAISAITPFNHPLNLVSHKLAPAIATNNRVVLKPSERAPLTALALGRILYEQGLPEGMLSILTGAPVPLGDAMFTDRSAELVTFTGSVHVGHHIAERAGYRKLILELGGNDPIIVLEDADVDRAAYLAVQGATKNSGQRCTAVKRALVVDSVADEFAERALHHMLKLSIGDPSDPSVDIGTVISREAAQLIARRVADAVDAGATLLLGNQPHGASYPPALLDHVSPTSELVIEETFGPVLPIIRCPNDVDQIISMANATQFGLSAGVCSNRLDYVTKLIDGLAVGTVNVWEVPGYRTELTPFGGIKQSGLGHKEGVLEAMRSFTQLKTYSLPWSV</sequence>
<dbReference type="PANTHER" id="PTHR42991:SF1">
    <property type="entry name" value="ALDEHYDE DEHYDROGENASE"/>
    <property type="match status" value="1"/>
</dbReference>
<dbReference type="Gene3D" id="3.40.309.10">
    <property type="entry name" value="Aldehyde Dehydrogenase, Chain A, domain 2"/>
    <property type="match status" value="1"/>
</dbReference>
<dbReference type="InterPro" id="IPR017656">
    <property type="entry name" value="Put_phosphonoacetaldehyde_DH"/>
</dbReference>
<dbReference type="InterPro" id="IPR016161">
    <property type="entry name" value="Ald_DH/histidinol_DH"/>
</dbReference>
<name>A0ABQ6BDW3_9BRAD</name>
<evidence type="ECO:0000313" key="7">
    <source>
        <dbReference type="Proteomes" id="UP001156905"/>
    </source>
</evidence>
<evidence type="ECO:0000256" key="2">
    <source>
        <dbReference type="ARBA" id="ARBA00023002"/>
    </source>
</evidence>
<evidence type="ECO:0000256" key="3">
    <source>
        <dbReference type="PROSITE-ProRule" id="PRU10007"/>
    </source>
</evidence>
<evidence type="ECO:0000256" key="4">
    <source>
        <dbReference type="RuleBase" id="RU003345"/>
    </source>
</evidence>
<dbReference type="InterPro" id="IPR016163">
    <property type="entry name" value="Ald_DH_C"/>
</dbReference>
<dbReference type="InterPro" id="IPR015590">
    <property type="entry name" value="Aldehyde_DH_dom"/>
</dbReference>
<dbReference type="EMBL" id="BSOW01000051">
    <property type="protein sequence ID" value="GLR91609.1"/>
    <property type="molecule type" value="Genomic_DNA"/>
</dbReference>
<gene>
    <name evidence="6" type="ORF">GCM10007857_83270</name>
</gene>
<reference evidence="7" key="1">
    <citation type="journal article" date="2019" name="Int. J. Syst. Evol. Microbiol.">
        <title>The Global Catalogue of Microorganisms (GCM) 10K type strain sequencing project: providing services to taxonomists for standard genome sequencing and annotation.</title>
        <authorList>
            <consortium name="The Broad Institute Genomics Platform"/>
            <consortium name="The Broad Institute Genome Sequencing Center for Infectious Disease"/>
            <person name="Wu L."/>
            <person name="Ma J."/>
        </authorList>
    </citation>
    <scope>NUCLEOTIDE SEQUENCE [LARGE SCALE GENOMIC DNA]</scope>
    <source>
        <strain evidence="7">NBRC 102520</strain>
    </source>
</reference>
<keyword evidence="7" id="KW-1185">Reference proteome</keyword>
<dbReference type="PROSITE" id="PS00687">
    <property type="entry name" value="ALDEHYDE_DEHYDR_GLU"/>
    <property type="match status" value="1"/>
</dbReference>
<dbReference type="NCBIfam" id="TIGR03250">
    <property type="entry name" value="PhnAcAld_DH"/>
    <property type="match status" value="1"/>
</dbReference>
<protein>
    <submittedName>
        <fullName evidence="6">Phosphonoacetaldehyde dehydrogenase</fullName>
    </submittedName>
</protein>
<organism evidence="6 7">
    <name type="scientific">Bradyrhizobium iriomotense</name>
    <dbReference type="NCBI Taxonomy" id="441950"/>
    <lineage>
        <taxon>Bacteria</taxon>
        <taxon>Pseudomonadati</taxon>
        <taxon>Pseudomonadota</taxon>
        <taxon>Alphaproteobacteria</taxon>
        <taxon>Hyphomicrobiales</taxon>
        <taxon>Nitrobacteraceae</taxon>
        <taxon>Bradyrhizobium</taxon>
    </lineage>
</organism>
<evidence type="ECO:0000256" key="1">
    <source>
        <dbReference type="ARBA" id="ARBA00009986"/>
    </source>
</evidence>
<dbReference type="Gene3D" id="3.40.605.10">
    <property type="entry name" value="Aldehyde Dehydrogenase, Chain A, domain 1"/>
    <property type="match status" value="1"/>
</dbReference>
<evidence type="ECO:0000259" key="5">
    <source>
        <dbReference type="Pfam" id="PF00171"/>
    </source>
</evidence>
<evidence type="ECO:0000313" key="6">
    <source>
        <dbReference type="EMBL" id="GLR91609.1"/>
    </source>
</evidence>
<dbReference type="InterPro" id="IPR051020">
    <property type="entry name" value="ALDH-related_metabolic_enz"/>
</dbReference>
<proteinExistence type="inferred from homology"/>
<accession>A0ABQ6BDW3</accession>
<feature type="domain" description="Aldehyde dehydrogenase" evidence="5">
    <location>
        <begin position="32"/>
        <end position="485"/>
    </location>
</feature>
<dbReference type="SUPFAM" id="SSF53720">
    <property type="entry name" value="ALDH-like"/>
    <property type="match status" value="1"/>
</dbReference>
<dbReference type="Proteomes" id="UP001156905">
    <property type="component" value="Unassembled WGS sequence"/>
</dbReference>
<feature type="active site" evidence="3">
    <location>
        <position position="263"/>
    </location>
</feature>
<dbReference type="InterPro" id="IPR029510">
    <property type="entry name" value="Ald_DH_CS_GLU"/>
</dbReference>
<dbReference type="PANTHER" id="PTHR42991">
    <property type="entry name" value="ALDEHYDE DEHYDROGENASE"/>
    <property type="match status" value="1"/>
</dbReference>
<comment type="similarity">
    <text evidence="1 4">Belongs to the aldehyde dehydrogenase family.</text>
</comment>
<comment type="caution">
    <text evidence="6">The sequence shown here is derived from an EMBL/GenBank/DDBJ whole genome shotgun (WGS) entry which is preliminary data.</text>
</comment>